<dbReference type="AlphaFoldDB" id="A0A820K555"/>
<dbReference type="EMBL" id="CAJOBD010045970">
    <property type="protein sequence ID" value="CAF4335749.1"/>
    <property type="molecule type" value="Genomic_DNA"/>
</dbReference>
<dbReference type="InterPro" id="IPR011990">
    <property type="entry name" value="TPR-like_helical_dom_sf"/>
</dbReference>
<evidence type="ECO:0000313" key="4">
    <source>
        <dbReference type="EMBL" id="CAF4335749.1"/>
    </source>
</evidence>
<reference evidence="4" key="1">
    <citation type="submission" date="2021-02" db="EMBL/GenBank/DDBJ databases">
        <authorList>
            <person name="Nowell W R."/>
        </authorList>
    </citation>
    <scope>NUCLEOTIDE SEQUENCE</scope>
</reference>
<feature type="repeat" description="TPR" evidence="3">
    <location>
        <begin position="30"/>
        <end position="63"/>
    </location>
</feature>
<dbReference type="Proteomes" id="UP000663836">
    <property type="component" value="Unassembled WGS sequence"/>
</dbReference>
<dbReference type="PROSITE" id="PS50293">
    <property type="entry name" value="TPR_REGION"/>
    <property type="match status" value="1"/>
</dbReference>
<dbReference type="InterPro" id="IPR019734">
    <property type="entry name" value="TPR_rpt"/>
</dbReference>
<gene>
    <name evidence="4" type="ORF">JBS370_LOCUS41450</name>
</gene>
<evidence type="ECO:0000256" key="1">
    <source>
        <dbReference type="ARBA" id="ARBA00022737"/>
    </source>
</evidence>
<dbReference type="Pfam" id="PF13424">
    <property type="entry name" value="TPR_12"/>
    <property type="match status" value="1"/>
</dbReference>
<organism evidence="4 5">
    <name type="scientific">Rotaria sordida</name>
    <dbReference type="NCBI Taxonomy" id="392033"/>
    <lineage>
        <taxon>Eukaryota</taxon>
        <taxon>Metazoa</taxon>
        <taxon>Spiralia</taxon>
        <taxon>Gnathifera</taxon>
        <taxon>Rotifera</taxon>
        <taxon>Eurotatoria</taxon>
        <taxon>Bdelloidea</taxon>
        <taxon>Philodinida</taxon>
        <taxon>Philodinidae</taxon>
        <taxon>Rotaria</taxon>
    </lineage>
</organism>
<dbReference type="PROSITE" id="PS50005">
    <property type="entry name" value="TPR"/>
    <property type="match status" value="1"/>
</dbReference>
<evidence type="ECO:0000313" key="5">
    <source>
        <dbReference type="Proteomes" id="UP000663836"/>
    </source>
</evidence>
<dbReference type="Gene3D" id="1.25.40.10">
    <property type="entry name" value="Tetratricopeptide repeat domain"/>
    <property type="match status" value="1"/>
</dbReference>
<proteinExistence type="predicted"/>
<name>A0A820K555_9BILA</name>
<dbReference type="PANTHER" id="PTHR45641:SF1">
    <property type="entry name" value="AAA+ ATPASE DOMAIN-CONTAINING PROTEIN"/>
    <property type="match status" value="1"/>
</dbReference>
<dbReference type="PANTHER" id="PTHR45641">
    <property type="entry name" value="TETRATRICOPEPTIDE REPEAT PROTEIN (AFU_ORTHOLOGUE AFUA_6G03870)"/>
    <property type="match status" value="1"/>
</dbReference>
<accession>A0A820K555</accession>
<evidence type="ECO:0000256" key="3">
    <source>
        <dbReference type="PROSITE-ProRule" id="PRU00339"/>
    </source>
</evidence>
<dbReference type="SUPFAM" id="SSF48452">
    <property type="entry name" value="TPR-like"/>
    <property type="match status" value="1"/>
</dbReference>
<dbReference type="SMART" id="SM00028">
    <property type="entry name" value="TPR"/>
    <property type="match status" value="1"/>
</dbReference>
<keyword evidence="1" id="KW-0677">Repeat</keyword>
<feature type="non-terminal residue" evidence="4">
    <location>
        <position position="84"/>
    </location>
</feature>
<comment type="caution">
    <text evidence="4">The sequence shown here is derived from an EMBL/GenBank/DDBJ whole genome shotgun (WGS) entry which is preliminary data.</text>
</comment>
<evidence type="ECO:0000256" key="2">
    <source>
        <dbReference type="ARBA" id="ARBA00022803"/>
    </source>
</evidence>
<keyword evidence="2 3" id="KW-0802">TPR repeat</keyword>
<sequence length="84" mass="9724">MGEYSKALSSYERSLEIKKITLPPNHPDLAAPYNNIGNVYENMGEYSKALSYYEKAQTIWTKSLPSNHPHIELVKRNIERVKKE</sequence>
<protein>
    <submittedName>
        <fullName evidence="4">Uncharacterized protein</fullName>
    </submittedName>
</protein>